<dbReference type="InterPro" id="IPR000719">
    <property type="entry name" value="Prot_kinase_dom"/>
</dbReference>
<dbReference type="AlphaFoldDB" id="A0A6A5Y0Q8"/>
<dbReference type="InterPro" id="IPR008271">
    <property type="entry name" value="Ser/Thr_kinase_AS"/>
</dbReference>
<feature type="region of interest" description="Disordered" evidence="7">
    <location>
        <begin position="1"/>
        <end position="67"/>
    </location>
</feature>
<dbReference type="InterPro" id="IPR017441">
    <property type="entry name" value="Protein_kinase_ATP_BS"/>
</dbReference>
<dbReference type="Gene3D" id="1.10.510.10">
    <property type="entry name" value="Transferase(Phosphotransferase) domain 1"/>
    <property type="match status" value="1"/>
</dbReference>
<keyword evidence="1" id="KW-0808">Transferase</keyword>
<feature type="compositionally biased region" description="Polar residues" evidence="7">
    <location>
        <begin position="41"/>
        <end position="57"/>
    </location>
</feature>
<dbReference type="PROSITE" id="PS50011">
    <property type="entry name" value="PROTEIN_KINASE_DOM"/>
    <property type="match status" value="1"/>
</dbReference>
<gene>
    <name evidence="9" type="ORF">BU24DRAFT_418404</name>
</gene>
<dbReference type="PROSITE" id="PS00107">
    <property type="entry name" value="PROTEIN_KINASE_ATP"/>
    <property type="match status" value="1"/>
</dbReference>
<keyword evidence="4 6" id="KW-0067">ATP-binding</keyword>
<evidence type="ECO:0000313" key="10">
    <source>
        <dbReference type="Proteomes" id="UP000799778"/>
    </source>
</evidence>
<keyword evidence="3 9" id="KW-0418">Kinase</keyword>
<evidence type="ECO:0000256" key="5">
    <source>
        <dbReference type="ARBA" id="ARBA00037982"/>
    </source>
</evidence>
<name>A0A6A5Y0Q8_9PLEO</name>
<dbReference type="EMBL" id="ML978067">
    <property type="protein sequence ID" value="KAF2018849.1"/>
    <property type="molecule type" value="Genomic_DNA"/>
</dbReference>
<dbReference type="SUPFAM" id="SSF56112">
    <property type="entry name" value="Protein kinase-like (PK-like)"/>
    <property type="match status" value="1"/>
</dbReference>
<evidence type="ECO:0000256" key="3">
    <source>
        <dbReference type="ARBA" id="ARBA00022777"/>
    </source>
</evidence>
<dbReference type="Proteomes" id="UP000799778">
    <property type="component" value="Unassembled WGS sequence"/>
</dbReference>
<dbReference type="GO" id="GO:0005634">
    <property type="term" value="C:nucleus"/>
    <property type="evidence" value="ECO:0007669"/>
    <property type="project" value="TreeGrafter"/>
</dbReference>
<keyword evidence="10" id="KW-1185">Reference proteome</keyword>
<sequence>MFMFRKPGEDTSSDDDSDNQHQETTEEDDSTSASRDLDTLSRINTLGSTASEVQTPSADRPRPLRNSSSKAYIQNLLLHSLLEEKTLEDAAKHLGKTDLKDPQVQALAAAAFQSISRQLSGSDGEKYSADDMRIHRAAAQEHLRAATQNHFTTLETHESDNGPSRALVSRNQSFNILPSLDSILGGLPNPVPVPLPYPDLGLRTDRYIEEFLELGVVGKGGYGKVFKVKHKLDNSLYAVKRIMVSPARLQKIQENGPREMDSMLEEVRALAGFDHHNIVRYYNCWLEFSTTPTDVPVPPGPFVREGRLLEDASFDDEMDGAHAQLDSLSIGDPFQRSDPGAGADIVFEYSDTGGGGDDAQSDSYSNALNGSSRNVSGRNRRASQASQMTVATISSTRSQMSAIPSVEDEDEEVEIIPRSHSPHDQASTSDLSQSLLSHSDVPNHLVSTRPSGPVLTLNVQMSLYDTNLADFLSVEPSPHQTNHLRHCFHPCISLQLLSSIIAGVEYLHDNKVVHRDLKPANVFLALSTSRNPPVGSIDLSSCGPCVGRDCIHVTPRIGDFGLVAALGENCMTSNATAKPVGTQFYRPEASCKISEKLDVFALGVVGFEMLQHFSTRMERYDALTRLRRGELPPDFADRLSVSSDAATAERVQNLLSHMLNVDEEKRWGCEAVQCEMRDILHAAHK</sequence>
<dbReference type="GO" id="GO:0005737">
    <property type="term" value="C:cytoplasm"/>
    <property type="evidence" value="ECO:0007669"/>
    <property type="project" value="TreeGrafter"/>
</dbReference>
<feature type="binding site" evidence="6">
    <location>
        <position position="240"/>
    </location>
    <ligand>
        <name>ATP</name>
        <dbReference type="ChEBI" id="CHEBI:30616"/>
    </ligand>
</feature>
<dbReference type="Gene3D" id="3.30.200.20">
    <property type="entry name" value="Phosphorylase Kinase, domain 1"/>
    <property type="match status" value="1"/>
</dbReference>
<accession>A0A6A5Y0Q8</accession>
<organism evidence="9 10">
    <name type="scientific">Aaosphaeria arxii CBS 175.79</name>
    <dbReference type="NCBI Taxonomy" id="1450172"/>
    <lineage>
        <taxon>Eukaryota</taxon>
        <taxon>Fungi</taxon>
        <taxon>Dikarya</taxon>
        <taxon>Ascomycota</taxon>
        <taxon>Pezizomycotina</taxon>
        <taxon>Dothideomycetes</taxon>
        <taxon>Pleosporomycetidae</taxon>
        <taxon>Pleosporales</taxon>
        <taxon>Pleosporales incertae sedis</taxon>
        <taxon>Aaosphaeria</taxon>
    </lineage>
</organism>
<dbReference type="OrthoDB" id="1405469at2759"/>
<protein>
    <submittedName>
        <fullName evidence="9">Kinase-like protein</fullName>
    </submittedName>
</protein>
<feature type="compositionally biased region" description="Low complexity" evidence="7">
    <location>
        <begin position="424"/>
        <end position="436"/>
    </location>
</feature>
<dbReference type="GO" id="GO:0005524">
    <property type="term" value="F:ATP binding"/>
    <property type="evidence" value="ECO:0007669"/>
    <property type="project" value="UniProtKB-UniRule"/>
</dbReference>
<evidence type="ECO:0000313" key="9">
    <source>
        <dbReference type="EMBL" id="KAF2018849.1"/>
    </source>
</evidence>
<evidence type="ECO:0000256" key="2">
    <source>
        <dbReference type="ARBA" id="ARBA00022741"/>
    </source>
</evidence>
<dbReference type="InterPro" id="IPR011009">
    <property type="entry name" value="Kinase-like_dom_sf"/>
</dbReference>
<dbReference type="PANTHER" id="PTHR11042">
    <property type="entry name" value="EUKARYOTIC TRANSLATION INITIATION FACTOR 2-ALPHA KINASE EIF2-ALPHA KINASE -RELATED"/>
    <property type="match status" value="1"/>
</dbReference>
<reference evidence="9" key="1">
    <citation type="journal article" date="2020" name="Stud. Mycol.">
        <title>101 Dothideomycetes genomes: a test case for predicting lifestyles and emergence of pathogens.</title>
        <authorList>
            <person name="Haridas S."/>
            <person name="Albert R."/>
            <person name="Binder M."/>
            <person name="Bloem J."/>
            <person name="Labutti K."/>
            <person name="Salamov A."/>
            <person name="Andreopoulos B."/>
            <person name="Baker S."/>
            <person name="Barry K."/>
            <person name="Bills G."/>
            <person name="Bluhm B."/>
            <person name="Cannon C."/>
            <person name="Castanera R."/>
            <person name="Culley D."/>
            <person name="Daum C."/>
            <person name="Ezra D."/>
            <person name="Gonzalez J."/>
            <person name="Henrissat B."/>
            <person name="Kuo A."/>
            <person name="Liang C."/>
            <person name="Lipzen A."/>
            <person name="Lutzoni F."/>
            <person name="Magnuson J."/>
            <person name="Mondo S."/>
            <person name="Nolan M."/>
            <person name="Ohm R."/>
            <person name="Pangilinan J."/>
            <person name="Park H.-J."/>
            <person name="Ramirez L."/>
            <person name="Alfaro M."/>
            <person name="Sun H."/>
            <person name="Tritt A."/>
            <person name="Yoshinaga Y."/>
            <person name="Zwiers L.-H."/>
            <person name="Turgeon B."/>
            <person name="Goodwin S."/>
            <person name="Spatafora J."/>
            <person name="Crous P."/>
            <person name="Grigoriev I."/>
        </authorList>
    </citation>
    <scope>NUCLEOTIDE SEQUENCE</scope>
    <source>
        <strain evidence="9">CBS 175.79</strain>
    </source>
</reference>
<dbReference type="GeneID" id="54284369"/>
<comment type="similarity">
    <text evidence="5">Belongs to the protein kinase superfamily. Ser/Thr protein kinase family. GCN2 subfamily.</text>
</comment>
<dbReference type="PROSITE" id="PS00108">
    <property type="entry name" value="PROTEIN_KINASE_ST"/>
    <property type="match status" value="1"/>
</dbReference>
<evidence type="ECO:0000256" key="1">
    <source>
        <dbReference type="ARBA" id="ARBA00022679"/>
    </source>
</evidence>
<proteinExistence type="inferred from homology"/>
<dbReference type="Pfam" id="PF00069">
    <property type="entry name" value="Pkinase"/>
    <property type="match status" value="2"/>
</dbReference>
<dbReference type="SMART" id="SM00220">
    <property type="entry name" value="S_TKc"/>
    <property type="match status" value="1"/>
</dbReference>
<dbReference type="GO" id="GO:0004694">
    <property type="term" value="F:eukaryotic translation initiation factor 2alpha kinase activity"/>
    <property type="evidence" value="ECO:0007669"/>
    <property type="project" value="TreeGrafter"/>
</dbReference>
<feature type="compositionally biased region" description="Polar residues" evidence="7">
    <location>
        <begin position="384"/>
        <end position="402"/>
    </location>
</feature>
<dbReference type="PANTHER" id="PTHR11042:SF187">
    <property type="entry name" value="EUKARYOTIC TRANSLATION INITIATION FACTOR 2-ALPHA KINASE 2"/>
    <property type="match status" value="1"/>
</dbReference>
<evidence type="ECO:0000256" key="7">
    <source>
        <dbReference type="SAM" id="MobiDB-lite"/>
    </source>
</evidence>
<dbReference type="InterPro" id="IPR050339">
    <property type="entry name" value="CC_SR_Kinase"/>
</dbReference>
<evidence type="ECO:0000259" key="8">
    <source>
        <dbReference type="PROSITE" id="PS50011"/>
    </source>
</evidence>
<evidence type="ECO:0000256" key="6">
    <source>
        <dbReference type="PROSITE-ProRule" id="PRU10141"/>
    </source>
</evidence>
<feature type="domain" description="Protein kinase" evidence="8">
    <location>
        <begin position="211"/>
        <end position="685"/>
    </location>
</feature>
<evidence type="ECO:0000256" key="4">
    <source>
        <dbReference type="ARBA" id="ARBA00022840"/>
    </source>
</evidence>
<keyword evidence="2 6" id="KW-0547">Nucleotide-binding</keyword>
<dbReference type="RefSeq" id="XP_033387188.1">
    <property type="nucleotide sequence ID" value="XM_033526972.1"/>
</dbReference>
<feature type="region of interest" description="Disordered" evidence="7">
    <location>
        <begin position="329"/>
        <end position="436"/>
    </location>
</feature>